<dbReference type="AlphaFoldDB" id="A0A1D1V546"/>
<sequence>MENTFPRQDTALDFLLQCYAYLYRGISRSTLEQLVMPNYSSDKWARSSTSQLKITSRKFFEASKKLQLADADCREGMSISLDADMASDPASSLRTLTLSATSDLQDYTTSNQGNLFE</sequence>
<keyword evidence="2" id="KW-1185">Reference proteome</keyword>
<gene>
    <name evidence="1" type="primary">RvY_05757-1</name>
    <name evidence="1" type="synonym">RvY_05757.1</name>
    <name evidence="1" type="ORF">RvY_05757</name>
</gene>
<name>A0A1D1V546_RAMVA</name>
<evidence type="ECO:0000313" key="2">
    <source>
        <dbReference type="Proteomes" id="UP000186922"/>
    </source>
</evidence>
<reference evidence="1 2" key="1">
    <citation type="journal article" date="2016" name="Nat. Commun.">
        <title>Extremotolerant tardigrade genome and improved radiotolerance of human cultured cells by tardigrade-unique protein.</title>
        <authorList>
            <person name="Hashimoto T."/>
            <person name="Horikawa D.D."/>
            <person name="Saito Y."/>
            <person name="Kuwahara H."/>
            <person name="Kozuka-Hata H."/>
            <person name="Shin-I T."/>
            <person name="Minakuchi Y."/>
            <person name="Ohishi K."/>
            <person name="Motoyama A."/>
            <person name="Aizu T."/>
            <person name="Enomoto A."/>
            <person name="Kondo K."/>
            <person name="Tanaka S."/>
            <person name="Hara Y."/>
            <person name="Koshikawa S."/>
            <person name="Sagara H."/>
            <person name="Miura T."/>
            <person name="Yokobori S."/>
            <person name="Miyagawa K."/>
            <person name="Suzuki Y."/>
            <person name="Kubo T."/>
            <person name="Oyama M."/>
            <person name="Kohara Y."/>
            <person name="Fujiyama A."/>
            <person name="Arakawa K."/>
            <person name="Katayama T."/>
            <person name="Toyoda A."/>
            <person name="Kunieda T."/>
        </authorList>
    </citation>
    <scope>NUCLEOTIDE SEQUENCE [LARGE SCALE GENOMIC DNA]</scope>
    <source>
        <strain evidence="1 2">YOKOZUNA-1</strain>
    </source>
</reference>
<evidence type="ECO:0000313" key="1">
    <source>
        <dbReference type="EMBL" id="GAU93893.1"/>
    </source>
</evidence>
<protein>
    <submittedName>
        <fullName evidence="1">Uncharacterized protein</fullName>
    </submittedName>
</protein>
<comment type="caution">
    <text evidence="1">The sequence shown here is derived from an EMBL/GenBank/DDBJ whole genome shotgun (WGS) entry which is preliminary data.</text>
</comment>
<dbReference type="EMBL" id="BDGG01000002">
    <property type="protein sequence ID" value="GAU93893.1"/>
    <property type="molecule type" value="Genomic_DNA"/>
</dbReference>
<proteinExistence type="predicted"/>
<accession>A0A1D1V546</accession>
<organism evidence="1 2">
    <name type="scientific">Ramazzottius varieornatus</name>
    <name type="common">Water bear</name>
    <name type="synonym">Tardigrade</name>
    <dbReference type="NCBI Taxonomy" id="947166"/>
    <lineage>
        <taxon>Eukaryota</taxon>
        <taxon>Metazoa</taxon>
        <taxon>Ecdysozoa</taxon>
        <taxon>Tardigrada</taxon>
        <taxon>Eutardigrada</taxon>
        <taxon>Parachela</taxon>
        <taxon>Hypsibioidea</taxon>
        <taxon>Ramazzottiidae</taxon>
        <taxon>Ramazzottius</taxon>
    </lineage>
</organism>
<dbReference type="Proteomes" id="UP000186922">
    <property type="component" value="Unassembled WGS sequence"/>
</dbReference>